<evidence type="ECO:0000313" key="4">
    <source>
        <dbReference type="EMBL" id="NMR75581.1"/>
    </source>
</evidence>
<name>A0A7Y0MYR9_VIBAL</name>
<proteinExistence type="predicted"/>
<feature type="coiled-coil region" evidence="1">
    <location>
        <begin position="191"/>
        <end position="256"/>
    </location>
</feature>
<keyword evidence="1" id="KW-0175">Coiled coil</keyword>
<protein>
    <recommendedName>
        <fullName evidence="3">Defence against restriction A N-terminal domain-containing protein</fullName>
    </recommendedName>
</protein>
<organism evidence="4 5">
    <name type="scientific">Vibrio alginolyticus</name>
    <dbReference type="NCBI Taxonomy" id="663"/>
    <lineage>
        <taxon>Bacteria</taxon>
        <taxon>Pseudomonadati</taxon>
        <taxon>Pseudomonadota</taxon>
        <taxon>Gammaproteobacteria</taxon>
        <taxon>Vibrionales</taxon>
        <taxon>Vibrionaceae</taxon>
        <taxon>Vibrio</taxon>
    </lineage>
</organism>
<gene>
    <name evidence="4" type="ORF">HKB35_18355</name>
</gene>
<evidence type="ECO:0000259" key="3">
    <source>
        <dbReference type="Pfam" id="PF18788"/>
    </source>
</evidence>
<dbReference type="RefSeq" id="WP_169628941.1">
    <property type="nucleotide sequence ID" value="NZ_JABCMA010000025.1"/>
</dbReference>
<dbReference type="EMBL" id="JABCMA010000025">
    <property type="protein sequence ID" value="NMR75581.1"/>
    <property type="molecule type" value="Genomic_DNA"/>
</dbReference>
<feature type="region of interest" description="Disordered" evidence="2">
    <location>
        <begin position="482"/>
        <end position="506"/>
    </location>
</feature>
<evidence type="ECO:0000313" key="5">
    <source>
        <dbReference type="Proteomes" id="UP000565155"/>
    </source>
</evidence>
<dbReference type="InterPro" id="IPR041140">
    <property type="entry name" value="DarA_N"/>
</dbReference>
<comment type="caution">
    <text evidence="4">The sequence shown here is derived from an EMBL/GenBank/DDBJ whole genome shotgun (WGS) entry which is preliminary data.</text>
</comment>
<sequence>MMFTSQNQIKIVDRIDHLAKTLTPEQIEAVLQGENADQILEALSLEDLENTYLYQCKPVPQMMLEAFKSKASKLEFRAQQFGKHLERKTPTLSVEAVEVGKPRKSGAVAVQMVKIPFSDGQSISIAFHAPDNDPLKINPDDTLIAFRFLMNSRDITHVVAPKGNMDLSLKEVTDKLAQLLENNSEKFVAAKAKKDADAKALEEAQQKAQELDEQAAQLGEETTDLEQKLDELAKKEKRLKTQIATQNEIQEELRKQLAAIKPAANTAATNVDAGGSPSQVIEQWDASWTKQEKRDFIIERAFNGDLDAFVKQLSQEFKDSLEFAGAANQNVPSTYSESYINDVIYDLDKGAMTVSELSEAKEYIRDSIEDDFPQLSDEERERKANIERKQWLLALIGRKTIAKGWKMDKGEDSEPFVYFEAPDANDDDSFGQYMIHARDNQTLAVTYGEGSPLAGGDDLQGWEAAKSLILADYDRESKLLQDTDDSNEEPQPIENDEPNANDQDKDETTANLFWYGLRLRPYGLGTTPPQHQVVKYLDPESAKEQFADAGNGIRHGAIAYDQKLPPDLVSNFDLEPLFGMIEGDLEEAERIATEALDQWVEDKGVDEIPQSTLDTLKQVGFKAAFAKQLRQQPEMKNRKENPKAYKLWSASIDLVTPEMIQEIAEDLMLVQSDAELQRQAEHTQGRMRFQETALSKLKDMQSVNPSDRKRLVMLADLTLGTGKTLKRGEKVDDQAKRISEQAHLVESLQGETLASLEAQFKNRKEITDFLTAHRIPFNRRAKRADLLQAILNYRDGFFSATAKMFDLRALRGDLYEKFENGEALVLDDVEKAFSATTVYHEGDVAYTKAKGETVIPAMADQGEDYQKVERFIKAIDDGSYPDLSELSSDELFAQHYAMASVTNQDILAIHGFRFLDNDEQIDNEQMARAIHNSVMPLWYTKAIEAEYESRGFPSLAALPDLNHKGQFKATREKRYAPVGTTGQADFSVIDTYTGKVLETGLEGAAAQQKATQLNDQAVKESTIAIFNMLKDGKTLEQIAETEYSAPLEPVSPAMFTTINGFESLYSTLAINGSGSLHSRPTLRENADKLLAKVDDDGKINGIALTEEQENQMENTFGYSFFSAKSNKGKELRFIANTNSRSYLTVDGANKLLELLGAKNAVESDTADEVSKGASEEEKQLLALDPTQYSFGSIYEKEGIRDTGEIAKRIRAFIAQLKKAGKISNDVKISVRKPRYGTLDLTLTDLPRNVMLYNPAYLQFEIDNPNSPTPHGMSRYTEAVDQLIEFVNAYVGQYDYNNSDTMTDYHDRNFFGGRLTVDFDFGKERKVVELASLTEIHQQGEQAEDDVLDVNSFRESLDEEEAKALEQLEAFTNLELKLGKQEVTFPTGRVKSINAKDEDGLTYSLDVLFDILATDLSEKAKAQLETIKGWQSADTYYNEKGALAQPSVAAGIHSVNGSVPANVYAPLTVRSWLNERYVDIYPIAKDGEYKFALYQGNDLIGEFDDTAEMEALLVKAFNLSSEAPQSETEGNNEEMEHVEKLKEIRDFTGEPTPELVDEFQTALEQAYAYFEANDQVAENEALMDAALSNITSMIQAQI</sequence>
<dbReference type="Proteomes" id="UP000565155">
    <property type="component" value="Unassembled WGS sequence"/>
</dbReference>
<reference evidence="4 5" key="1">
    <citation type="submission" date="2020-04" db="EMBL/GenBank/DDBJ databases">
        <title>Whole-genome sequencing of Vibrio spp. from China reveals different genetic environments of blaCTX-M-14 among diverse lineages.</title>
        <authorList>
            <person name="Zheng Z."/>
            <person name="Ye L."/>
            <person name="Chen S."/>
        </authorList>
    </citation>
    <scope>NUCLEOTIDE SEQUENCE [LARGE SCALE GENOMIC DNA]</scope>
    <source>
        <strain evidence="4 5">Vb1636</strain>
    </source>
</reference>
<evidence type="ECO:0000256" key="1">
    <source>
        <dbReference type="SAM" id="Coils"/>
    </source>
</evidence>
<dbReference type="Pfam" id="PF18788">
    <property type="entry name" value="DarA_N"/>
    <property type="match status" value="1"/>
</dbReference>
<feature type="domain" description="Defence against restriction A N-terminal" evidence="3">
    <location>
        <begin position="62"/>
        <end position="184"/>
    </location>
</feature>
<evidence type="ECO:0000256" key="2">
    <source>
        <dbReference type="SAM" id="MobiDB-lite"/>
    </source>
</evidence>
<accession>A0A7Y0MYR9</accession>